<dbReference type="InterPro" id="IPR036873">
    <property type="entry name" value="Rhodanese-like_dom_sf"/>
</dbReference>
<organism evidence="5 6">
    <name type="scientific">Pseudonocardia yuanmonensis</name>
    <dbReference type="NCBI Taxonomy" id="1095914"/>
    <lineage>
        <taxon>Bacteria</taxon>
        <taxon>Bacillati</taxon>
        <taxon>Actinomycetota</taxon>
        <taxon>Actinomycetes</taxon>
        <taxon>Pseudonocardiales</taxon>
        <taxon>Pseudonocardiaceae</taxon>
        <taxon>Pseudonocardia</taxon>
    </lineage>
</organism>
<dbReference type="CDD" id="cd01448">
    <property type="entry name" value="TST_Repeat_1"/>
    <property type="match status" value="1"/>
</dbReference>
<evidence type="ECO:0000259" key="4">
    <source>
        <dbReference type="PROSITE" id="PS50206"/>
    </source>
</evidence>
<dbReference type="InterPro" id="IPR045078">
    <property type="entry name" value="TST/MPST-like"/>
</dbReference>
<dbReference type="CDD" id="cd01449">
    <property type="entry name" value="TST_Repeat_2"/>
    <property type="match status" value="1"/>
</dbReference>
<evidence type="ECO:0000313" key="6">
    <source>
        <dbReference type="Proteomes" id="UP001500325"/>
    </source>
</evidence>
<dbReference type="SMART" id="SM00450">
    <property type="entry name" value="RHOD"/>
    <property type="match status" value="2"/>
</dbReference>
<dbReference type="Proteomes" id="UP001500325">
    <property type="component" value="Unassembled WGS sequence"/>
</dbReference>
<dbReference type="PROSITE" id="PS50206">
    <property type="entry name" value="RHODANESE_3"/>
    <property type="match status" value="2"/>
</dbReference>
<comment type="caution">
    <text evidence="5">The sequence shown here is derived from an EMBL/GenBank/DDBJ whole genome shotgun (WGS) entry which is preliminary data.</text>
</comment>
<evidence type="ECO:0000256" key="3">
    <source>
        <dbReference type="SAM" id="MobiDB-lite"/>
    </source>
</evidence>
<dbReference type="PANTHER" id="PTHR11364:SF27">
    <property type="entry name" value="SULFURTRANSFERASE"/>
    <property type="match status" value="1"/>
</dbReference>
<proteinExistence type="predicted"/>
<keyword evidence="1" id="KW-0808">Transferase</keyword>
<protein>
    <submittedName>
        <fullName evidence="5">Sulfurtransferase</fullName>
    </submittedName>
</protein>
<name>A0ABP8W6V1_9PSEU</name>
<feature type="domain" description="Rhodanese" evidence="4">
    <location>
        <begin position="203"/>
        <end position="318"/>
    </location>
</feature>
<accession>A0ABP8W6V1</accession>
<sequence length="329" mass="33849">MVCVSPPNHEPNDAATTGPGRAQPAEERADAAVEPGWSAPLISPAGLAAVLDAPGRPVVLDVRWRLGGPHGRADHLAGHVPGAGFVDLDSELADPQGVGGLGGRHPLPSVARLERALRLCGVRAGSRVVAYDDGDGSVAARAWWLLRWAGLPADRVAVLDGGWKAWRAAGLPEETGALAPQNGTIVVRPGGMPVVDAEGAAAIAGAGVLLDARAAVRYRGEQEPVDRRAGHIPGAINAPFTGHVGPDGHWLPPEELAERFRALGVGRGPVGAYCGSGVTAASVVLALEVAGLRPPERPAVLYAGSWSDWSSDRRRPVATGEEPGDPGQL</sequence>
<feature type="region of interest" description="Disordered" evidence="3">
    <location>
        <begin position="303"/>
        <end position="329"/>
    </location>
</feature>
<reference evidence="6" key="1">
    <citation type="journal article" date="2019" name="Int. J. Syst. Evol. Microbiol.">
        <title>The Global Catalogue of Microorganisms (GCM) 10K type strain sequencing project: providing services to taxonomists for standard genome sequencing and annotation.</title>
        <authorList>
            <consortium name="The Broad Institute Genomics Platform"/>
            <consortium name="The Broad Institute Genome Sequencing Center for Infectious Disease"/>
            <person name="Wu L."/>
            <person name="Ma J."/>
        </authorList>
    </citation>
    <scope>NUCLEOTIDE SEQUENCE [LARGE SCALE GENOMIC DNA]</scope>
    <source>
        <strain evidence="6">JCM 18055</strain>
    </source>
</reference>
<keyword evidence="2" id="KW-0677">Repeat</keyword>
<dbReference type="SUPFAM" id="SSF52821">
    <property type="entry name" value="Rhodanese/Cell cycle control phosphatase"/>
    <property type="match status" value="2"/>
</dbReference>
<evidence type="ECO:0000256" key="2">
    <source>
        <dbReference type="ARBA" id="ARBA00022737"/>
    </source>
</evidence>
<keyword evidence="6" id="KW-1185">Reference proteome</keyword>
<gene>
    <name evidence="5" type="ORF">GCM10023215_16650</name>
</gene>
<evidence type="ECO:0000256" key="1">
    <source>
        <dbReference type="ARBA" id="ARBA00022679"/>
    </source>
</evidence>
<dbReference type="Pfam" id="PF00581">
    <property type="entry name" value="Rhodanese"/>
    <property type="match status" value="2"/>
</dbReference>
<feature type="region of interest" description="Disordered" evidence="3">
    <location>
        <begin position="1"/>
        <end position="29"/>
    </location>
</feature>
<dbReference type="Gene3D" id="3.40.250.10">
    <property type="entry name" value="Rhodanese-like domain"/>
    <property type="match status" value="2"/>
</dbReference>
<evidence type="ECO:0000313" key="5">
    <source>
        <dbReference type="EMBL" id="GAA4683069.1"/>
    </source>
</evidence>
<dbReference type="EMBL" id="BAABIC010000004">
    <property type="protein sequence ID" value="GAA4683069.1"/>
    <property type="molecule type" value="Genomic_DNA"/>
</dbReference>
<dbReference type="PANTHER" id="PTHR11364">
    <property type="entry name" value="THIOSULFATE SULFERTANSFERASE"/>
    <property type="match status" value="1"/>
</dbReference>
<feature type="domain" description="Rhodanese" evidence="4">
    <location>
        <begin position="53"/>
        <end position="175"/>
    </location>
</feature>
<dbReference type="InterPro" id="IPR001763">
    <property type="entry name" value="Rhodanese-like_dom"/>
</dbReference>